<sequence>MKTLPAIIKIAIAGFGVWLAIIIFTWGNGQPNQELLIDLGKSALSFMFATLIAGVVQGIIKDRDDKKQKQKEELTFYQNVLSDFKRVYDKVEKARLLIEAHRTAKTYNEQMQELIGGVVILHNIKRALNLKFPKLGEQLRPSIAAMNNFTKELLAEYRDNYKFISVLQEIDEEGKKALIASQASGLNPQIKREDIPQSAWNKIEVLEKLHILRDDASFKDYEAKFLVHLNEASAVLRTRIMSGIK</sequence>
<evidence type="ECO:0000256" key="1">
    <source>
        <dbReference type="SAM" id="Phobius"/>
    </source>
</evidence>
<dbReference type="OrthoDB" id="9834902at2"/>
<comment type="caution">
    <text evidence="2">The sequence shown here is derived from an EMBL/GenBank/DDBJ whole genome shotgun (WGS) entry which is preliminary data.</text>
</comment>
<feature type="transmembrane region" description="Helical" evidence="1">
    <location>
        <begin position="7"/>
        <end position="27"/>
    </location>
</feature>
<protein>
    <submittedName>
        <fullName evidence="2">Uncharacterized protein</fullName>
    </submittedName>
</protein>
<keyword evidence="1" id="KW-0812">Transmembrane</keyword>
<dbReference type="RefSeq" id="WP_131959003.1">
    <property type="nucleotide sequence ID" value="NZ_SMFL01000005.1"/>
</dbReference>
<name>A0A4R5DK77_9BACT</name>
<keyword evidence="3" id="KW-1185">Reference proteome</keyword>
<gene>
    <name evidence="2" type="ORF">E0F88_14555</name>
</gene>
<proteinExistence type="predicted"/>
<reference evidence="2 3" key="1">
    <citation type="submission" date="2019-03" db="EMBL/GenBank/DDBJ databases">
        <title>Dyadobacter AR-3-6 sp. nov., isolated from arctic soil.</title>
        <authorList>
            <person name="Chaudhary D.K."/>
        </authorList>
    </citation>
    <scope>NUCLEOTIDE SEQUENCE [LARGE SCALE GENOMIC DNA]</scope>
    <source>
        <strain evidence="2 3">AR-3-6</strain>
    </source>
</reference>
<dbReference type="EMBL" id="SMFL01000005">
    <property type="protein sequence ID" value="TDE14419.1"/>
    <property type="molecule type" value="Genomic_DNA"/>
</dbReference>
<dbReference type="AlphaFoldDB" id="A0A4R5DK77"/>
<organism evidence="2 3">
    <name type="scientific">Dyadobacter psychrotolerans</name>
    <dbReference type="NCBI Taxonomy" id="2541721"/>
    <lineage>
        <taxon>Bacteria</taxon>
        <taxon>Pseudomonadati</taxon>
        <taxon>Bacteroidota</taxon>
        <taxon>Cytophagia</taxon>
        <taxon>Cytophagales</taxon>
        <taxon>Spirosomataceae</taxon>
        <taxon>Dyadobacter</taxon>
    </lineage>
</organism>
<evidence type="ECO:0000313" key="2">
    <source>
        <dbReference type="EMBL" id="TDE14419.1"/>
    </source>
</evidence>
<evidence type="ECO:0000313" key="3">
    <source>
        <dbReference type="Proteomes" id="UP000294850"/>
    </source>
</evidence>
<keyword evidence="1" id="KW-0472">Membrane</keyword>
<accession>A0A4R5DK77</accession>
<dbReference type="Proteomes" id="UP000294850">
    <property type="component" value="Unassembled WGS sequence"/>
</dbReference>
<feature type="transmembrane region" description="Helical" evidence="1">
    <location>
        <begin position="39"/>
        <end position="60"/>
    </location>
</feature>
<keyword evidence="1" id="KW-1133">Transmembrane helix</keyword>